<dbReference type="OrthoDB" id="9815939at2"/>
<dbReference type="InterPro" id="IPR018392">
    <property type="entry name" value="LysM"/>
</dbReference>
<gene>
    <name evidence="3" type="ORF">SAMN05216553_101720</name>
</gene>
<name>A0A1G7L870_9PSEU</name>
<sequence>MIGLPGKVVSDVTNVLGLVTGNAKATLVAESGAGWPVVFSVNPSEVSLKKKNSTEGNRAVVTHSFQDALKGTSNIRLELSGAQVLGAVTTQKAVDQLIAWATPVRISTAAALELGSYTAAEKLAGDMVARADRARGRTAGTGGTAEVATKNPVKEMGAGPVFYRLPVLLFSWGIAGPMGRNAKVALESVKVKYKRFDEFGVPVWASFDLTLVEYTAPKPFTNPTSGGVPGRTRHVVCQGENVVQIANRAYGSPHAWRRIAEENGLDDPLRVRPGRSLALPPANENPEGQRR</sequence>
<reference evidence="4" key="1">
    <citation type="submission" date="2016-10" db="EMBL/GenBank/DDBJ databases">
        <authorList>
            <person name="Varghese N."/>
            <person name="Submissions S."/>
        </authorList>
    </citation>
    <scope>NUCLEOTIDE SEQUENCE [LARGE SCALE GENOMIC DNA]</scope>
    <source>
        <strain evidence="4">CGMCC 4.3506</strain>
    </source>
</reference>
<dbReference type="InterPro" id="IPR036779">
    <property type="entry name" value="LysM_dom_sf"/>
</dbReference>
<evidence type="ECO:0000313" key="3">
    <source>
        <dbReference type="EMBL" id="SDF45576.1"/>
    </source>
</evidence>
<feature type="region of interest" description="Disordered" evidence="1">
    <location>
        <begin position="267"/>
        <end position="291"/>
    </location>
</feature>
<dbReference type="STRING" id="200378.SAMN05216553_101720"/>
<dbReference type="CDD" id="cd00118">
    <property type="entry name" value="LysM"/>
    <property type="match status" value="1"/>
</dbReference>
<protein>
    <recommendedName>
        <fullName evidence="2">LysM domain-containing protein</fullName>
    </recommendedName>
</protein>
<evidence type="ECO:0000313" key="4">
    <source>
        <dbReference type="Proteomes" id="UP000199623"/>
    </source>
</evidence>
<dbReference type="AlphaFoldDB" id="A0A1G7L870"/>
<dbReference type="Gene3D" id="3.10.350.10">
    <property type="entry name" value="LysM domain"/>
    <property type="match status" value="1"/>
</dbReference>
<dbReference type="RefSeq" id="WP_090045479.1">
    <property type="nucleotide sequence ID" value="NZ_FNCC01000001.1"/>
</dbReference>
<keyword evidence="4" id="KW-1185">Reference proteome</keyword>
<evidence type="ECO:0000259" key="2">
    <source>
        <dbReference type="PROSITE" id="PS51782"/>
    </source>
</evidence>
<feature type="domain" description="LysM" evidence="2">
    <location>
        <begin position="232"/>
        <end position="279"/>
    </location>
</feature>
<dbReference type="Proteomes" id="UP000199623">
    <property type="component" value="Unassembled WGS sequence"/>
</dbReference>
<evidence type="ECO:0000256" key="1">
    <source>
        <dbReference type="SAM" id="MobiDB-lite"/>
    </source>
</evidence>
<organism evidence="3 4">
    <name type="scientific">Lentzea fradiae</name>
    <dbReference type="NCBI Taxonomy" id="200378"/>
    <lineage>
        <taxon>Bacteria</taxon>
        <taxon>Bacillati</taxon>
        <taxon>Actinomycetota</taxon>
        <taxon>Actinomycetes</taxon>
        <taxon>Pseudonocardiales</taxon>
        <taxon>Pseudonocardiaceae</taxon>
        <taxon>Lentzea</taxon>
    </lineage>
</organism>
<dbReference type="PROSITE" id="PS51782">
    <property type="entry name" value="LYSM"/>
    <property type="match status" value="1"/>
</dbReference>
<proteinExistence type="predicted"/>
<accession>A0A1G7L870</accession>
<dbReference type="EMBL" id="FNCC01000001">
    <property type="protein sequence ID" value="SDF45576.1"/>
    <property type="molecule type" value="Genomic_DNA"/>
</dbReference>